<gene>
    <name evidence="7" type="ORF">G1H10_15845</name>
</gene>
<dbReference type="Gene3D" id="3.40.720.10">
    <property type="entry name" value="Alkaline Phosphatase, subunit A"/>
    <property type="match status" value="1"/>
</dbReference>
<protein>
    <submittedName>
        <fullName evidence="7">Arylsulfatase</fullName>
        <ecNumber evidence="7">3.1.6.1</ecNumber>
    </submittedName>
</protein>
<accession>A0A6L9S8U9</accession>
<evidence type="ECO:0000256" key="3">
    <source>
        <dbReference type="ARBA" id="ARBA00022801"/>
    </source>
</evidence>
<comment type="caution">
    <text evidence="7">The sequence shown here is derived from an EMBL/GenBank/DDBJ whole genome shotgun (WGS) entry which is preliminary data.</text>
</comment>
<evidence type="ECO:0000313" key="8">
    <source>
        <dbReference type="Proteomes" id="UP000475214"/>
    </source>
</evidence>
<feature type="domain" description="Sulfatase N-terminal" evidence="6">
    <location>
        <begin position="7"/>
        <end position="361"/>
    </location>
</feature>
<evidence type="ECO:0000313" key="7">
    <source>
        <dbReference type="EMBL" id="NEE01646.1"/>
    </source>
</evidence>
<dbReference type="PROSITE" id="PS00149">
    <property type="entry name" value="SULFATASE_2"/>
    <property type="match status" value="1"/>
</dbReference>
<evidence type="ECO:0000259" key="6">
    <source>
        <dbReference type="Pfam" id="PF00884"/>
    </source>
</evidence>
<evidence type="ECO:0000256" key="5">
    <source>
        <dbReference type="SAM" id="MobiDB-lite"/>
    </source>
</evidence>
<dbReference type="GO" id="GO:0046872">
    <property type="term" value="F:metal ion binding"/>
    <property type="evidence" value="ECO:0007669"/>
    <property type="project" value="UniProtKB-KW"/>
</dbReference>
<keyword evidence="3 7" id="KW-0378">Hydrolase</keyword>
<keyword evidence="2" id="KW-0479">Metal-binding</keyword>
<evidence type="ECO:0000256" key="4">
    <source>
        <dbReference type="ARBA" id="ARBA00022837"/>
    </source>
</evidence>
<proteinExistence type="inferred from homology"/>
<dbReference type="Pfam" id="PF00884">
    <property type="entry name" value="Sulfatase"/>
    <property type="match status" value="1"/>
</dbReference>
<dbReference type="PANTHER" id="PTHR42693">
    <property type="entry name" value="ARYLSULFATASE FAMILY MEMBER"/>
    <property type="match status" value="1"/>
</dbReference>
<keyword evidence="4" id="KW-0106">Calcium</keyword>
<feature type="region of interest" description="Disordered" evidence="5">
    <location>
        <begin position="460"/>
        <end position="486"/>
    </location>
</feature>
<evidence type="ECO:0000256" key="1">
    <source>
        <dbReference type="ARBA" id="ARBA00008779"/>
    </source>
</evidence>
<keyword evidence="8" id="KW-1185">Reference proteome</keyword>
<sequence length="486" mass="54120">MSMPEPPNIVLIMADQWRGDALGAAGHPVVQTPFLDQLASRGVRFSRAYSASPTCIPARASLHTGMSAASHGRVGYQDHVPWNYQVTLAGELTRAGYQTQAVGKMHVYPERSQLGFQNVILHSPTGIVRMARQRGLDPDLVDDYLPWLRQQLGRDATYFDHGIDSNSYVARPWDKPEHTHPTNFVATQAADFLRRRDPRKPFFLFASFNAPHPPYDPPAWAFEQYLDLPMPEPPVGDWVDRFAAQTDSANPSAWVADVDDRTLRRARAGYFGHMSHVDQQIAFLLAELEHHGVRDNTYVCFVSDHGEMLGDHHLFRKGFPYEGSARIPALLAGPGLAGGAVRDEVVELRDVMPTLLECAGVEIPATVEGRSLLGPARGVEEPWREYLHGEHVMFGESQQWLTDGRTKYVWFSGSGHEQLFDLQTDPAETHDLAGGPSSAQMLGRWRERLVRELSGRHEGFTDGRRLIPGRPVSACLPHATGTGSDR</sequence>
<name>A0A6L9S8U9_9ACTN</name>
<dbReference type="InterPro" id="IPR024607">
    <property type="entry name" value="Sulfatase_CS"/>
</dbReference>
<dbReference type="InterPro" id="IPR017850">
    <property type="entry name" value="Alkaline_phosphatase_core_sf"/>
</dbReference>
<comment type="similarity">
    <text evidence="1">Belongs to the sulfatase family.</text>
</comment>
<dbReference type="SUPFAM" id="SSF53649">
    <property type="entry name" value="Alkaline phosphatase-like"/>
    <property type="match status" value="1"/>
</dbReference>
<dbReference type="Proteomes" id="UP000475214">
    <property type="component" value="Unassembled WGS sequence"/>
</dbReference>
<dbReference type="EC" id="3.1.6.1" evidence="7"/>
<dbReference type="EMBL" id="JAAGOA010000010">
    <property type="protein sequence ID" value="NEE01646.1"/>
    <property type="molecule type" value="Genomic_DNA"/>
</dbReference>
<dbReference type="GO" id="GO:0004065">
    <property type="term" value="F:arylsulfatase activity"/>
    <property type="evidence" value="ECO:0007669"/>
    <property type="project" value="UniProtKB-EC"/>
</dbReference>
<dbReference type="AlphaFoldDB" id="A0A6L9S8U9"/>
<dbReference type="NCBIfam" id="NF010322">
    <property type="entry name" value="PRK13759.1"/>
    <property type="match status" value="1"/>
</dbReference>
<dbReference type="InterPro" id="IPR000917">
    <property type="entry name" value="Sulfatase_N"/>
</dbReference>
<organism evidence="7 8">
    <name type="scientific">Phytoactinopolyspora halotolerans</name>
    <dbReference type="NCBI Taxonomy" id="1981512"/>
    <lineage>
        <taxon>Bacteria</taxon>
        <taxon>Bacillati</taxon>
        <taxon>Actinomycetota</taxon>
        <taxon>Actinomycetes</taxon>
        <taxon>Jiangellales</taxon>
        <taxon>Jiangellaceae</taxon>
        <taxon>Phytoactinopolyspora</taxon>
    </lineage>
</organism>
<dbReference type="PANTHER" id="PTHR42693:SF53">
    <property type="entry name" value="ENDO-4-O-SULFATASE"/>
    <property type="match status" value="1"/>
</dbReference>
<evidence type="ECO:0000256" key="2">
    <source>
        <dbReference type="ARBA" id="ARBA00022723"/>
    </source>
</evidence>
<reference evidence="7 8" key="1">
    <citation type="submission" date="2020-02" db="EMBL/GenBank/DDBJ databases">
        <authorList>
            <person name="Li X.-J."/>
            <person name="Han X.-M."/>
        </authorList>
    </citation>
    <scope>NUCLEOTIDE SEQUENCE [LARGE SCALE GENOMIC DNA]</scope>
    <source>
        <strain evidence="7 8">CCTCC AB 2017055</strain>
    </source>
</reference>
<dbReference type="InterPro" id="IPR050738">
    <property type="entry name" value="Sulfatase"/>
</dbReference>